<dbReference type="PANTHER" id="PTHR43031">
    <property type="entry name" value="FAD-DEPENDENT OXIDOREDUCTASE"/>
    <property type="match status" value="1"/>
</dbReference>
<dbReference type="InterPro" id="IPR050229">
    <property type="entry name" value="GlpE_sulfurtransferase"/>
</dbReference>
<dbReference type="CDD" id="cd00158">
    <property type="entry name" value="RHOD"/>
    <property type="match status" value="1"/>
</dbReference>
<reference evidence="2 3" key="1">
    <citation type="submission" date="2022-05" db="EMBL/GenBank/DDBJ databases">
        <title>Genome Sequencing of Bee-Associated Microbes.</title>
        <authorList>
            <person name="Dunlap C."/>
        </authorList>
    </citation>
    <scope>NUCLEOTIDE SEQUENCE [LARGE SCALE GENOMIC DNA]</scope>
    <source>
        <strain evidence="2 3">NRRL B-14421</strain>
    </source>
</reference>
<evidence type="ECO:0000313" key="2">
    <source>
        <dbReference type="EMBL" id="MCY9694213.1"/>
    </source>
</evidence>
<dbReference type="PROSITE" id="PS50206">
    <property type="entry name" value="RHODANESE_3"/>
    <property type="match status" value="1"/>
</dbReference>
<protein>
    <submittedName>
        <fullName evidence="2">Rhodanese-like domain-containing protein</fullName>
    </submittedName>
</protein>
<dbReference type="InterPro" id="IPR036873">
    <property type="entry name" value="Rhodanese-like_dom_sf"/>
</dbReference>
<gene>
    <name evidence="2" type="ORF">M5X19_15070</name>
</gene>
<dbReference type="Gene3D" id="3.40.250.10">
    <property type="entry name" value="Rhodanese-like domain"/>
    <property type="match status" value="1"/>
</dbReference>
<keyword evidence="3" id="KW-1185">Reference proteome</keyword>
<organism evidence="2 3">
    <name type="scientific">Paenibacillus alginolyticus</name>
    <dbReference type="NCBI Taxonomy" id="59839"/>
    <lineage>
        <taxon>Bacteria</taxon>
        <taxon>Bacillati</taxon>
        <taxon>Bacillota</taxon>
        <taxon>Bacilli</taxon>
        <taxon>Bacillales</taxon>
        <taxon>Paenibacillaceae</taxon>
        <taxon>Paenibacillus</taxon>
    </lineage>
</organism>
<dbReference type="InterPro" id="IPR001763">
    <property type="entry name" value="Rhodanese-like_dom"/>
</dbReference>
<sequence>MPILFLLLSFAFLWWIRMLWPVKGLSFVDPKVLKGVSDVQINLKMLDVRDAVEYQKCHIDGSINISLGRLPFVWKKELSPNQPVLVLADSGYKSKRAARVLKRQGFREIYAVRGEYCA</sequence>
<dbReference type="Pfam" id="PF00581">
    <property type="entry name" value="Rhodanese"/>
    <property type="match status" value="1"/>
</dbReference>
<dbReference type="Proteomes" id="UP001527099">
    <property type="component" value="Unassembled WGS sequence"/>
</dbReference>
<feature type="domain" description="Rhodanese" evidence="1">
    <location>
        <begin position="42"/>
        <end position="118"/>
    </location>
</feature>
<dbReference type="SMART" id="SM00450">
    <property type="entry name" value="RHOD"/>
    <property type="match status" value="1"/>
</dbReference>
<dbReference type="EMBL" id="JAMDMX010000046">
    <property type="protein sequence ID" value="MCY9694213.1"/>
    <property type="molecule type" value="Genomic_DNA"/>
</dbReference>
<comment type="caution">
    <text evidence="2">The sequence shown here is derived from an EMBL/GenBank/DDBJ whole genome shotgun (WGS) entry which is preliminary data.</text>
</comment>
<accession>A0ABT4GDD6</accession>
<dbReference type="PANTHER" id="PTHR43031:SF1">
    <property type="entry name" value="PYRIDINE NUCLEOTIDE-DISULPHIDE OXIDOREDUCTASE"/>
    <property type="match status" value="1"/>
</dbReference>
<name>A0ABT4GDD6_9BACL</name>
<dbReference type="RefSeq" id="WP_268615956.1">
    <property type="nucleotide sequence ID" value="NZ_JAMDMX010000046.1"/>
</dbReference>
<proteinExistence type="predicted"/>
<dbReference type="SUPFAM" id="SSF52821">
    <property type="entry name" value="Rhodanese/Cell cycle control phosphatase"/>
    <property type="match status" value="1"/>
</dbReference>
<evidence type="ECO:0000259" key="1">
    <source>
        <dbReference type="PROSITE" id="PS50206"/>
    </source>
</evidence>
<evidence type="ECO:0000313" key="3">
    <source>
        <dbReference type="Proteomes" id="UP001527099"/>
    </source>
</evidence>